<dbReference type="Proteomes" id="UP000034196">
    <property type="component" value="Unassembled WGS sequence"/>
</dbReference>
<feature type="compositionally biased region" description="Low complexity" evidence="1">
    <location>
        <begin position="1"/>
        <end position="11"/>
    </location>
</feature>
<comment type="caution">
    <text evidence="2">The sequence shown here is derived from an EMBL/GenBank/DDBJ whole genome shotgun (WGS) entry which is preliminary data.</text>
</comment>
<evidence type="ECO:0000256" key="1">
    <source>
        <dbReference type="SAM" id="MobiDB-lite"/>
    </source>
</evidence>
<evidence type="ECO:0000313" key="2">
    <source>
        <dbReference type="EMBL" id="OIJ67342.1"/>
    </source>
</evidence>
<reference evidence="2" key="1">
    <citation type="submission" date="2016-10" db="EMBL/GenBank/DDBJ databases">
        <title>Genome sequence of Streptomyces mangrovisoli MUSC 149.</title>
        <authorList>
            <person name="Lee L.-H."/>
            <person name="Ser H.-L."/>
        </authorList>
    </citation>
    <scope>NUCLEOTIDE SEQUENCE [LARGE SCALE GENOMIC DNA]</scope>
    <source>
        <strain evidence="2">MUSC 149</strain>
    </source>
</reference>
<dbReference type="STRING" id="1428628.WN71_013835"/>
<evidence type="ECO:0000313" key="3">
    <source>
        <dbReference type="Proteomes" id="UP000034196"/>
    </source>
</evidence>
<dbReference type="AlphaFoldDB" id="A0A1J4P1M3"/>
<organism evidence="2 3">
    <name type="scientific">Streptomyces mangrovisoli</name>
    <dbReference type="NCBI Taxonomy" id="1428628"/>
    <lineage>
        <taxon>Bacteria</taxon>
        <taxon>Bacillati</taxon>
        <taxon>Actinomycetota</taxon>
        <taxon>Actinomycetes</taxon>
        <taxon>Kitasatosporales</taxon>
        <taxon>Streptomycetaceae</taxon>
        <taxon>Streptomyces</taxon>
    </lineage>
</organism>
<sequence>MPLAAGSGEPSSPVPPLVEPGSADCCPPESWPCAEPAGAGVEPWSVEPSCGTEASGEGVAAPSEEVPEPESVEGAGEGVVEPDFEEDEPCPVRASLTVVAPPPLKVVPDTISYVVMPAIVTPKTRAAATTGRFQLLTLAR</sequence>
<keyword evidence="3" id="KW-1185">Reference proteome</keyword>
<feature type="region of interest" description="Disordered" evidence="1">
    <location>
        <begin position="1"/>
        <end position="87"/>
    </location>
</feature>
<accession>A0A1J4P1M3</accession>
<dbReference type="EMBL" id="LAVA02000028">
    <property type="protein sequence ID" value="OIJ67342.1"/>
    <property type="molecule type" value="Genomic_DNA"/>
</dbReference>
<protein>
    <submittedName>
        <fullName evidence="2">Uncharacterized protein</fullName>
    </submittedName>
</protein>
<proteinExistence type="predicted"/>
<gene>
    <name evidence="2" type="ORF">WN71_013835</name>
</gene>
<name>A0A1J4P1M3_9ACTN</name>